<evidence type="ECO:0000313" key="2">
    <source>
        <dbReference type="EMBL" id="KAK4203050.1"/>
    </source>
</evidence>
<feature type="compositionally biased region" description="Basic and acidic residues" evidence="1">
    <location>
        <begin position="50"/>
        <end position="59"/>
    </location>
</feature>
<evidence type="ECO:0000313" key="3">
    <source>
        <dbReference type="Proteomes" id="UP001303160"/>
    </source>
</evidence>
<evidence type="ECO:0000256" key="1">
    <source>
        <dbReference type="SAM" id="MobiDB-lite"/>
    </source>
</evidence>
<dbReference type="EMBL" id="MU863892">
    <property type="protein sequence ID" value="KAK4203050.1"/>
    <property type="molecule type" value="Genomic_DNA"/>
</dbReference>
<gene>
    <name evidence="2" type="ORF">QBC40DRAFT_304632</name>
</gene>
<feature type="region of interest" description="Disordered" evidence="1">
    <location>
        <begin position="32"/>
        <end position="59"/>
    </location>
</feature>
<protein>
    <submittedName>
        <fullName evidence="2">Uncharacterized protein</fullName>
    </submittedName>
</protein>
<reference evidence="2" key="1">
    <citation type="journal article" date="2023" name="Mol. Phylogenet. Evol.">
        <title>Genome-scale phylogeny and comparative genomics of the fungal order Sordariales.</title>
        <authorList>
            <person name="Hensen N."/>
            <person name="Bonometti L."/>
            <person name="Westerberg I."/>
            <person name="Brannstrom I.O."/>
            <person name="Guillou S."/>
            <person name="Cros-Aarteil S."/>
            <person name="Calhoun S."/>
            <person name="Haridas S."/>
            <person name="Kuo A."/>
            <person name="Mondo S."/>
            <person name="Pangilinan J."/>
            <person name="Riley R."/>
            <person name="LaButti K."/>
            <person name="Andreopoulos B."/>
            <person name="Lipzen A."/>
            <person name="Chen C."/>
            <person name="Yan M."/>
            <person name="Daum C."/>
            <person name="Ng V."/>
            <person name="Clum A."/>
            <person name="Steindorff A."/>
            <person name="Ohm R.A."/>
            <person name="Martin F."/>
            <person name="Silar P."/>
            <person name="Natvig D.O."/>
            <person name="Lalanne C."/>
            <person name="Gautier V."/>
            <person name="Ament-Velasquez S.L."/>
            <person name="Kruys A."/>
            <person name="Hutchinson M.I."/>
            <person name="Powell A.J."/>
            <person name="Barry K."/>
            <person name="Miller A.N."/>
            <person name="Grigoriev I.V."/>
            <person name="Debuchy R."/>
            <person name="Gladieux P."/>
            <person name="Hiltunen Thoren M."/>
            <person name="Johannesson H."/>
        </authorList>
    </citation>
    <scope>NUCLEOTIDE SEQUENCE</scope>
    <source>
        <strain evidence="2">CBS 315.58</strain>
    </source>
</reference>
<name>A0AAN7AZM1_9PEZI</name>
<sequence>MCHQVAYALPCEHIRTQTVYCANATLENRADGRETKGSSAARSPSLIGETKARGSPKDLSYKRPCGNLTVQSLPYPMPPSFAEDPTIFSSSPLSPNCPLSDCPFEMKGRCWNCCWCGKRGNMTGRCGCVMLVDGNSLQCEHLCCNECEPASIGGRV</sequence>
<proteinExistence type="predicted"/>
<dbReference type="AlphaFoldDB" id="A0AAN7AZM1"/>
<dbReference type="Proteomes" id="UP001303160">
    <property type="component" value="Unassembled WGS sequence"/>
</dbReference>
<comment type="caution">
    <text evidence="2">The sequence shown here is derived from an EMBL/GenBank/DDBJ whole genome shotgun (WGS) entry which is preliminary data.</text>
</comment>
<organism evidence="2 3">
    <name type="scientific">Triangularia verruculosa</name>
    <dbReference type="NCBI Taxonomy" id="2587418"/>
    <lineage>
        <taxon>Eukaryota</taxon>
        <taxon>Fungi</taxon>
        <taxon>Dikarya</taxon>
        <taxon>Ascomycota</taxon>
        <taxon>Pezizomycotina</taxon>
        <taxon>Sordariomycetes</taxon>
        <taxon>Sordariomycetidae</taxon>
        <taxon>Sordariales</taxon>
        <taxon>Podosporaceae</taxon>
        <taxon>Triangularia</taxon>
    </lineage>
</organism>
<reference evidence="2" key="2">
    <citation type="submission" date="2023-05" db="EMBL/GenBank/DDBJ databases">
        <authorList>
            <consortium name="Lawrence Berkeley National Laboratory"/>
            <person name="Steindorff A."/>
            <person name="Hensen N."/>
            <person name="Bonometti L."/>
            <person name="Westerberg I."/>
            <person name="Brannstrom I.O."/>
            <person name="Guillou S."/>
            <person name="Cros-Aarteil S."/>
            <person name="Calhoun S."/>
            <person name="Haridas S."/>
            <person name="Kuo A."/>
            <person name="Mondo S."/>
            <person name="Pangilinan J."/>
            <person name="Riley R."/>
            <person name="Labutti K."/>
            <person name="Andreopoulos B."/>
            <person name="Lipzen A."/>
            <person name="Chen C."/>
            <person name="Yanf M."/>
            <person name="Daum C."/>
            <person name="Ng V."/>
            <person name="Clum A."/>
            <person name="Ohm R."/>
            <person name="Martin F."/>
            <person name="Silar P."/>
            <person name="Natvig D."/>
            <person name="Lalanne C."/>
            <person name="Gautier V."/>
            <person name="Ament-Velasquez S.L."/>
            <person name="Kruys A."/>
            <person name="Hutchinson M.I."/>
            <person name="Powell A.J."/>
            <person name="Barry K."/>
            <person name="Miller A.N."/>
            <person name="Grigoriev I.V."/>
            <person name="Debuchy R."/>
            <person name="Gladieux P."/>
            <person name="Thoren M.H."/>
            <person name="Johannesson H."/>
        </authorList>
    </citation>
    <scope>NUCLEOTIDE SEQUENCE</scope>
    <source>
        <strain evidence="2">CBS 315.58</strain>
    </source>
</reference>
<keyword evidence="3" id="KW-1185">Reference proteome</keyword>
<accession>A0AAN7AZM1</accession>